<sequence>MLNIIGDIHQCLLDRKWIFLKAGEDSPGFVTSDYPVNLIPHPSRIDDGWGLGFALKDVSVFIPLNKNFAVIGDYEATERIISLDREAVAALNSSTIRNATRQIYAYSDEFEFIGPGNKMLNGTELPKVL</sequence>
<evidence type="ECO:0000313" key="2">
    <source>
        <dbReference type="Proteomes" id="UP000663249"/>
    </source>
</evidence>
<dbReference type="EMBL" id="CP070506">
    <property type="protein sequence ID" value="QSB42184.1"/>
    <property type="molecule type" value="Genomic_DNA"/>
</dbReference>
<dbReference type="RefSeq" id="WP_205479912.1">
    <property type="nucleotide sequence ID" value="NZ_CP070506.1"/>
</dbReference>
<gene>
    <name evidence="1" type="ORF">JTY93_13155</name>
</gene>
<accession>A0ABX7K3H7</accession>
<organism evidence="1 2">
    <name type="scientific">Pseudomonas hygromyciniae</name>
    <dbReference type="NCBI Taxonomy" id="2812000"/>
    <lineage>
        <taxon>Bacteria</taxon>
        <taxon>Pseudomonadati</taxon>
        <taxon>Pseudomonadota</taxon>
        <taxon>Gammaproteobacteria</taxon>
        <taxon>Pseudomonadales</taxon>
        <taxon>Pseudomonadaceae</taxon>
        <taxon>Pseudomonas</taxon>
    </lineage>
</organism>
<dbReference type="Pfam" id="PF14022">
    <property type="entry name" value="DUF4238"/>
    <property type="match status" value="1"/>
</dbReference>
<name>A0ABX7K3H7_9PSED</name>
<keyword evidence="2" id="KW-1185">Reference proteome</keyword>
<proteinExistence type="predicted"/>
<dbReference type="InterPro" id="IPR025332">
    <property type="entry name" value="DUF4238"/>
</dbReference>
<protein>
    <submittedName>
        <fullName evidence="1">DUF4238 domain-containing protein</fullName>
    </submittedName>
</protein>
<dbReference type="Proteomes" id="UP000663249">
    <property type="component" value="Chromosome"/>
</dbReference>
<evidence type="ECO:0000313" key="1">
    <source>
        <dbReference type="EMBL" id="QSB42184.1"/>
    </source>
</evidence>
<reference evidence="1 2" key="1">
    <citation type="submission" date="2021-02" db="EMBL/GenBank/DDBJ databases">
        <title>Genomic and phenotypic characterization of Pseudomonas hygromyciniae, a novel bacterial species discovered from a commercially purchased antibiotic vial.</title>
        <authorList>
            <person name="Turner T.L."/>
            <person name="Mitra S.D."/>
            <person name="Kochan T.J."/>
            <person name="Pincus N.B."/>
            <person name="Lebrun-Corbin M."/>
            <person name="Cheung B."/>
            <person name="Gatesy S.W."/>
            <person name="Afzal T."/>
            <person name="Ozer E.A."/>
            <person name="Hauser A.R."/>
        </authorList>
    </citation>
    <scope>NUCLEOTIDE SEQUENCE [LARGE SCALE GENOMIC DNA]</scope>
    <source>
        <strain evidence="1 2">SDM007</strain>
    </source>
</reference>